<dbReference type="InterPro" id="IPR036393">
    <property type="entry name" value="AceGlu_kinase-like_sf"/>
</dbReference>
<dbReference type="UniPathway" id="UPA00996">
    <property type="reaction ID" value="UER00366"/>
</dbReference>
<dbReference type="RefSeq" id="WP_066648429.1">
    <property type="nucleotide sequence ID" value="NZ_VWXL01000041.1"/>
</dbReference>
<dbReference type="OrthoDB" id="9766717at2"/>
<dbReference type="NCBIfam" id="NF009007">
    <property type="entry name" value="PRK12352.1"/>
    <property type="match status" value="1"/>
</dbReference>
<dbReference type="PANTHER" id="PTHR30409:SF1">
    <property type="entry name" value="CARBAMATE KINASE-RELATED"/>
    <property type="match status" value="1"/>
</dbReference>
<dbReference type="GO" id="GO:0005829">
    <property type="term" value="C:cytosol"/>
    <property type="evidence" value="ECO:0007669"/>
    <property type="project" value="TreeGrafter"/>
</dbReference>
<evidence type="ECO:0000256" key="6">
    <source>
        <dbReference type="ARBA" id="ARBA00022777"/>
    </source>
</evidence>
<keyword evidence="4" id="KW-0056">Arginine metabolism</keyword>
<proteinExistence type="inferred from homology"/>
<sequence length="331" mass="36069">MAKKKIVIALGGNALGDTPQRQLASVKKAAEIIADLVAEGNDIVVGHGNGPQVGMINEAMDYSACGKPHTPAIPLAECDAMSQGYIGYHLQQALQQSLSSRKIDQEVVSLVTQVVVDQNDPAFQNPTKPVGRFYTRQEAEAIQQEKGFRFIEDAGRGYRRVVPSPKPCRIVELNAIRKMVENKMIVITVGGGGIPVVQAGKDYRGIDAVIDKDMSCSKLAQDMDADTLLILTAVDHVCLNYNKPDEKELPSMTLEQAVQYIKEGQFAAGSMLPKVEACMNFVRLCPSHTAIISSLEKADEALRGKSGTVIYSWEKINKHLFQQKEVSVGLT</sequence>
<evidence type="ECO:0000313" key="11">
    <source>
        <dbReference type="EMBL" id="MVB10536.1"/>
    </source>
</evidence>
<comment type="catalytic activity">
    <reaction evidence="7">
        <text>hydrogencarbonate + NH4(+) + ATP = carbamoyl phosphate + ADP + H2O + H(+)</text>
        <dbReference type="Rhea" id="RHEA:10152"/>
        <dbReference type="ChEBI" id="CHEBI:15377"/>
        <dbReference type="ChEBI" id="CHEBI:15378"/>
        <dbReference type="ChEBI" id="CHEBI:17544"/>
        <dbReference type="ChEBI" id="CHEBI:28938"/>
        <dbReference type="ChEBI" id="CHEBI:30616"/>
        <dbReference type="ChEBI" id="CHEBI:58228"/>
        <dbReference type="ChEBI" id="CHEBI:456216"/>
        <dbReference type="EC" id="2.7.2.2"/>
    </reaction>
</comment>
<dbReference type="InterPro" id="IPR001048">
    <property type="entry name" value="Asp/Glu/Uridylate_kinase"/>
</dbReference>
<evidence type="ECO:0000256" key="5">
    <source>
        <dbReference type="ARBA" id="ARBA00022679"/>
    </source>
</evidence>
<evidence type="ECO:0000256" key="2">
    <source>
        <dbReference type="ARBA" id="ARBA00011066"/>
    </source>
</evidence>
<feature type="domain" description="Aspartate/glutamate/uridylate kinase" evidence="10">
    <location>
        <begin position="4"/>
        <end position="284"/>
    </location>
</feature>
<keyword evidence="12" id="KW-1185">Reference proteome</keyword>
<dbReference type="SUPFAM" id="SSF53633">
    <property type="entry name" value="Carbamate kinase-like"/>
    <property type="match status" value="1"/>
</dbReference>
<comment type="caution">
    <text evidence="11">The sequence shown here is derived from an EMBL/GenBank/DDBJ whole genome shotgun (WGS) entry which is preliminary data.</text>
</comment>
<evidence type="ECO:0000256" key="4">
    <source>
        <dbReference type="ARBA" id="ARBA00022503"/>
    </source>
</evidence>
<comment type="pathway">
    <text evidence="1">Metabolic intermediate metabolism; carbamoyl phosphate degradation; CO(2) and NH(3) from carbamoyl phosphate: step 1/1.</text>
</comment>
<dbReference type="AlphaFoldDB" id="A0A6N8HXJ1"/>
<dbReference type="PRINTS" id="PR01469">
    <property type="entry name" value="CARBMTKINASE"/>
</dbReference>
<evidence type="ECO:0000256" key="1">
    <source>
        <dbReference type="ARBA" id="ARBA00005118"/>
    </source>
</evidence>
<keyword evidence="6 9" id="KW-0418">Kinase</keyword>
<dbReference type="GO" id="GO:0008804">
    <property type="term" value="F:carbamate kinase activity"/>
    <property type="evidence" value="ECO:0007669"/>
    <property type="project" value="UniProtKB-UniRule"/>
</dbReference>
<organism evidence="11 12">
    <name type="scientific">Caproicibacter fermentans</name>
    <dbReference type="NCBI Taxonomy" id="2576756"/>
    <lineage>
        <taxon>Bacteria</taxon>
        <taxon>Bacillati</taxon>
        <taxon>Bacillota</taxon>
        <taxon>Clostridia</taxon>
        <taxon>Eubacteriales</taxon>
        <taxon>Acutalibacteraceae</taxon>
        <taxon>Caproicibacter</taxon>
    </lineage>
</organism>
<gene>
    <name evidence="11" type="primary">arcC1</name>
    <name evidence="11" type="ORF">CAFE_12300</name>
</gene>
<accession>A0A6N8HXJ1</accession>
<keyword evidence="5 9" id="KW-0808">Transferase</keyword>
<reference evidence="11 12" key="1">
    <citation type="submission" date="2019-09" db="EMBL/GenBank/DDBJ databases">
        <title>Genome sequence of Clostridium sp. EA1.</title>
        <authorList>
            <person name="Poehlein A."/>
            <person name="Bengelsdorf F.R."/>
            <person name="Daniel R."/>
        </authorList>
    </citation>
    <scope>NUCLEOTIDE SEQUENCE [LARGE SCALE GENOMIC DNA]</scope>
    <source>
        <strain evidence="11 12">EA1</strain>
    </source>
</reference>
<dbReference type="PANTHER" id="PTHR30409">
    <property type="entry name" value="CARBAMATE KINASE"/>
    <property type="match status" value="1"/>
</dbReference>
<evidence type="ECO:0000256" key="9">
    <source>
        <dbReference type="PIRNR" id="PIRNR000723"/>
    </source>
</evidence>
<dbReference type="EMBL" id="VWXL01000041">
    <property type="protein sequence ID" value="MVB10536.1"/>
    <property type="molecule type" value="Genomic_DNA"/>
</dbReference>
<evidence type="ECO:0000256" key="3">
    <source>
        <dbReference type="ARBA" id="ARBA00013070"/>
    </source>
</evidence>
<evidence type="ECO:0000256" key="8">
    <source>
        <dbReference type="NCBIfam" id="TIGR00746"/>
    </source>
</evidence>
<dbReference type="GO" id="GO:0019546">
    <property type="term" value="P:L-arginine deiminase pathway"/>
    <property type="evidence" value="ECO:0007669"/>
    <property type="project" value="TreeGrafter"/>
</dbReference>
<dbReference type="NCBIfam" id="TIGR00746">
    <property type="entry name" value="arcC"/>
    <property type="match status" value="1"/>
</dbReference>
<dbReference type="InterPro" id="IPR003964">
    <property type="entry name" value="Carb_kinase"/>
</dbReference>
<evidence type="ECO:0000313" key="12">
    <source>
        <dbReference type="Proteomes" id="UP000469440"/>
    </source>
</evidence>
<dbReference type="CDD" id="cd04235">
    <property type="entry name" value="AAK_CK"/>
    <property type="match status" value="1"/>
</dbReference>
<dbReference type="Proteomes" id="UP000469440">
    <property type="component" value="Unassembled WGS sequence"/>
</dbReference>
<dbReference type="PIRSF" id="PIRSF000723">
    <property type="entry name" value="Carbamate_kin"/>
    <property type="match status" value="1"/>
</dbReference>
<protein>
    <recommendedName>
        <fullName evidence="3 8">Carbamate kinase</fullName>
    </recommendedName>
</protein>
<evidence type="ECO:0000259" key="10">
    <source>
        <dbReference type="Pfam" id="PF00696"/>
    </source>
</evidence>
<dbReference type="Pfam" id="PF00696">
    <property type="entry name" value="AA_kinase"/>
    <property type="match status" value="1"/>
</dbReference>
<dbReference type="FunFam" id="3.40.1160.10:FF:000007">
    <property type="entry name" value="Carbamate kinase"/>
    <property type="match status" value="1"/>
</dbReference>
<name>A0A6N8HXJ1_9FIRM</name>
<evidence type="ECO:0000256" key="7">
    <source>
        <dbReference type="ARBA" id="ARBA00048467"/>
    </source>
</evidence>
<dbReference type="Gene3D" id="3.40.1160.10">
    <property type="entry name" value="Acetylglutamate kinase-like"/>
    <property type="match status" value="1"/>
</dbReference>
<comment type="similarity">
    <text evidence="2 9">Belongs to the carbamate kinase family.</text>
</comment>